<dbReference type="AlphaFoldDB" id="A0A1H2N5U3"/>
<protein>
    <submittedName>
        <fullName evidence="5">Glycerate kinase</fullName>
    </submittedName>
</protein>
<evidence type="ECO:0000256" key="3">
    <source>
        <dbReference type="ARBA" id="ARBA00022777"/>
    </source>
</evidence>
<dbReference type="Gene3D" id="3.90.1510.10">
    <property type="entry name" value="Glycerate kinase, domain 2"/>
    <property type="match status" value="1"/>
</dbReference>
<dbReference type="Proteomes" id="UP000198825">
    <property type="component" value="Chromosome I"/>
</dbReference>
<dbReference type="InterPro" id="IPR018197">
    <property type="entry name" value="Glycerate_kinase_RE-like"/>
</dbReference>
<evidence type="ECO:0000256" key="2">
    <source>
        <dbReference type="ARBA" id="ARBA00022679"/>
    </source>
</evidence>
<dbReference type="InterPro" id="IPR004381">
    <property type="entry name" value="Glycerate_kinase"/>
</dbReference>
<comment type="similarity">
    <text evidence="1 4">Belongs to the glycerate kinase type-1 family.</text>
</comment>
<dbReference type="PANTHER" id="PTHR21599:SF0">
    <property type="entry name" value="GLYCERATE KINASE"/>
    <property type="match status" value="1"/>
</dbReference>
<dbReference type="STRING" id="546874.SAMN04488544_3344"/>
<dbReference type="Gene3D" id="3.40.50.10350">
    <property type="entry name" value="Glycerate kinase, domain 1"/>
    <property type="match status" value="1"/>
</dbReference>
<accession>A0A1H2N5U3</accession>
<dbReference type="SUPFAM" id="SSF110738">
    <property type="entry name" value="Glycerate kinase I"/>
    <property type="match status" value="1"/>
</dbReference>
<sequence length="393" mass="39881">MTTPGRSPRLTAPSGTRLAVLIAPDKFKGSLAAADVARALARGIEQVRPDLPLVQMPVADGGEGTVEAALAAGFSRVEVEVEGPTGGPLLAPYARRGRDAVVELAKAGGLDRLPDGLRAPTRASTFGVGQLLRHALEAGVERVVLGLGGSASTDGGAGMVQALGARLLDEHGCELGRGGGELARLAELDLREFVRTDHVEVVVASDVDHPLLGERGAAAVFGPQKGADAAQVRALDRALGVWATHVTRSTGVPWADEPGAGAAGGTGFAALALLGAEVRPGIDLVLDLVGFHEALLDAQLVITGEGSLDGQSLSGKAPVGVARAAGRHGAPVVVVAGRSHLTPAQAGDTGFAEVYALSEVEPDPARSMAMAASLLEQAGRRVAQAWLAPAPDR</sequence>
<dbReference type="InterPro" id="IPR018193">
    <property type="entry name" value="Glyc_kinase_flavodox-like_fold"/>
</dbReference>
<dbReference type="PANTHER" id="PTHR21599">
    <property type="entry name" value="GLYCERATE KINASE"/>
    <property type="match status" value="1"/>
</dbReference>
<dbReference type="GO" id="GO:0031388">
    <property type="term" value="P:organic acid phosphorylation"/>
    <property type="evidence" value="ECO:0007669"/>
    <property type="project" value="UniProtKB-UniRule"/>
</dbReference>
<dbReference type="GO" id="GO:0008887">
    <property type="term" value="F:glycerate kinase activity"/>
    <property type="evidence" value="ECO:0007669"/>
    <property type="project" value="UniProtKB-UniRule"/>
</dbReference>
<dbReference type="NCBIfam" id="TIGR00045">
    <property type="entry name" value="glycerate kinase"/>
    <property type="match status" value="1"/>
</dbReference>
<dbReference type="RefSeq" id="WP_091076839.1">
    <property type="nucleotide sequence ID" value="NZ_LT629799.1"/>
</dbReference>
<evidence type="ECO:0000313" key="5">
    <source>
        <dbReference type="EMBL" id="SDV00608.1"/>
    </source>
</evidence>
<keyword evidence="6" id="KW-1185">Reference proteome</keyword>
<reference evidence="6" key="1">
    <citation type="submission" date="2016-10" db="EMBL/GenBank/DDBJ databases">
        <authorList>
            <person name="Varghese N."/>
            <person name="Submissions S."/>
        </authorList>
    </citation>
    <scope>NUCLEOTIDE SEQUENCE [LARGE SCALE GENOMIC DNA]</scope>
    <source>
        <strain evidence="6">DSM 21743</strain>
    </source>
</reference>
<keyword evidence="2 4" id="KW-0808">Transferase</keyword>
<name>A0A1H2N5U3_9ACTN</name>
<gene>
    <name evidence="5" type="ORF">SAMN04488544_3344</name>
</gene>
<organism evidence="5 6">
    <name type="scientific">Microlunatus sagamiharensis</name>
    <dbReference type="NCBI Taxonomy" id="546874"/>
    <lineage>
        <taxon>Bacteria</taxon>
        <taxon>Bacillati</taxon>
        <taxon>Actinomycetota</taxon>
        <taxon>Actinomycetes</taxon>
        <taxon>Propionibacteriales</taxon>
        <taxon>Propionibacteriaceae</taxon>
        <taxon>Microlunatus</taxon>
    </lineage>
</organism>
<keyword evidence="3 4" id="KW-0418">Kinase</keyword>
<evidence type="ECO:0000256" key="1">
    <source>
        <dbReference type="ARBA" id="ARBA00006284"/>
    </source>
</evidence>
<dbReference type="OrthoDB" id="9774290at2"/>
<dbReference type="Pfam" id="PF02595">
    <property type="entry name" value="Gly_kinase"/>
    <property type="match status" value="1"/>
</dbReference>
<proteinExistence type="inferred from homology"/>
<evidence type="ECO:0000313" key="6">
    <source>
        <dbReference type="Proteomes" id="UP000198825"/>
    </source>
</evidence>
<dbReference type="InterPro" id="IPR036129">
    <property type="entry name" value="Glycerate_kinase_sf"/>
</dbReference>
<dbReference type="PIRSF" id="PIRSF006078">
    <property type="entry name" value="GlxK"/>
    <property type="match status" value="1"/>
</dbReference>
<dbReference type="EMBL" id="LT629799">
    <property type="protein sequence ID" value="SDV00608.1"/>
    <property type="molecule type" value="Genomic_DNA"/>
</dbReference>
<evidence type="ECO:0000256" key="4">
    <source>
        <dbReference type="PIRNR" id="PIRNR006078"/>
    </source>
</evidence>